<evidence type="ECO:0000313" key="3">
    <source>
        <dbReference type="EMBL" id="RPB22360.1"/>
    </source>
</evidence>
<name>A0A3N4LHI4_9PEZI</name>
<dbReference type="AlphaFoldDB" id="A0A3N4LHI4"/>
<keyword evidence="2" id="KW-0812">Transmembrane</keyword>
<organism evidence="3 4">
    <name type="scientific">Terfezia boudieri ATCC MYA-4762</name>
    <dbReference type="NCBI Taxonomy" id="1051890"/>
    <lineage>
        <taxon>Eukaryota</taxon>
        <taxon>Fungi</taxon>
        <taxon>Dikarya</taxon>
        <taxon>Ascomycota</taxon>
        <taxon>Pezizomycotina</taxon>
        <taxon>Pezizomycetes</taxon>
        <taxon>Pezizales</taxon>
        <taxon>Pezizaceae</taxon>
        <taxon>Terfezia</taxon>
    </lineage>
</organism>
<keyword evidence="4" id="KW-1185">Reference proteome</keyword>
<keyword evidence="2" id="KW-1133">Transmembrane helix</keyword>
<accession>A0A3N4LHI4</accession>
<sequence length="552" mass="62485">MSSLMYPRHQKNPITYTIPFKAARSSWYIQPYVPHSYKILVPLIKIGERLPLSTSETIQFNNRLDRQGFVKLPEDVHLFMQKRGMQHEIQVWREGLTQLRNRLKRVNFPRAGGYIVLDTCIETPQDPQELQDDPKPLADLLEDFFGPIQKDQLTAAILMFYQKREFDQDTRIYDDWEALFWPKLSPGKLPAEIEGGGPDTPVIRNLGMVGGDLGRVKAEPTKDKRNLKVTVEDVPELSKPLDQLESFPALSSLRKDQVGKTKLEDEGMHSRSAPLAAVTIDTHETSCPTADGIAYTSAIPTNSADVPSVRDTPITYGPTPSGGRRRTWGTPATPASPMPGFRVASATKSAKVQSARDRLGSKSWPPARPIPVSGSVNLPLPSEELSPDETTESTSDESQEGGSTDRPTRGEVFRSTESDNLTFVLQGCNIYPHLKKIERWFQGRIVTPFIVVIALYNSLLVFWWVWEWRYGSYKAEVAKGQAGQAPSRQHFSFDGSKRFLQSGKLREQPNMQELDEDWPPLSSYEREREIDLEWDRMAYLLEHLAEDVEDLD</sequence>
<evidence type="ECO:0000256" key="1">
    <source>
        <dbReference type="SAM" id="MobiDB-lite"/>
    </source>
</evidence>
<evidence type="ECO:0000256" key="2">
    <source>
        <dbReference type="SAM" id="Phobius"/>
    </source>
</evidence>
<gene>
    <name evidence="3" type="ORF">L211DRAFT_850668</name>
</gene>
<feature type="transmembrane region" description="Helical" evidence="2">
    <location>
        <begin position="445"/>
        <end position="466"/>
    </location>
</feature>
<protein>
    <submittedName>
        <fullName evidence="3">Uncharacterized protein</fullName>
    </submittedName>
</protein>
<keyword evidence="2" id="KW-0472">Membrane</keyword>
<evidence type="ECO:0000313" key="4">
    <source>
        <dbReference type="Proteomes" id="UP000267821"/>
    </source>
</evidence>
<dbReference type="EMBL" id="ML121552">
    <property type="protein sequence ID" value="RPB22360.1"/>
    <property type="molecule type" value="Genomic_DNA"/>
</dbReference>
<proteinExistence type="predicted"/>
<dbReference type="Proteomes" id="UP000267821">
    <property type="component" value="Unassembled WGS sequence"/>
</dbReference>
<dbReference type="OrthoDB" id="10402075at2759"/>
<reference evidence="3 4" key="1">
    <citation type="journal article" date="2018" name="Nat. Ecol. Evol.">
        <title>Pezizomycetes genomes reveal the molecular basis of ectomycorrhizal truffle lifestyle.</title>
        <authorList>
            <person name="Murat C."/>
            <person name="Payen T."/>
            <person name="Noel B."/>
            <person name="Kuo A."/>
            <person name="Morin E."/>
            <person name="Chen J."/>
            <person name="Kohler A."/>
            <person name="Krizsan K."/>
            <person name="Balestrini R."/>
            <person name="Da Silva C."/>
            <person name="Montanini B."/>
            <person name="Hainaut M."/>
            <person name="Levati E."/>
            <person name="Barry K.W."/>
            <person name="Belfiori B."/>
            <person name="Cichocki N."/>
            <person name="Clum A."/>
            <person name="Dockter R.B."/>
            <person name="Fauchery L."/>
            <person name="Guy J."/>
            <person name="Iotti M."/>
            <person name="Le Tacon F."/>
            <person name="Lindquist E.A."/>
            <person name="Lipzen A."/>
            <person name="Malagnac F."/>
            <person name="Mello A."/>
            <person name="Molinier V."/>
            <person name="Miyauchi S."/>
            <person name="Poulain J."/>
            <person name="Riccioni C."/>
            <person name="Rubini A."/>
            <person name="Sitrit Y."/>
            <person name="Splivallo R."/>
            <person name="Traeger S."/>
            <person name="Wang M."/>
            <person name="Zifcakova L."/>
            <person name="Wipf D."/>
            <person name="Zambonelli A."/>
            <person name="Paolocci F."/>
            <person name="Nowrousian M."/>
            <person name="Ottonello S."/>
            <person name="Baldrian P."/>
            <person name="Spatafora J.W."/>
            <person name="Henrissat B."/>
            <person name="Nagy L.G."/>
            <person name="Aury J.M."/>
            <person name="Wincker P."/>
            <person name="Grigoriev I.V."/>
            <person name="Bonfante P."/>
            <person name="Martin F.M."/>
        </authorList>
    </citation>
    <scope>NUCLEOTIDE SEQUENCE [LARGE SCALE GENOMIC DNA]</scope>
    <source>
        <strain evidence="3 4">ATCC MYA-4762</strain>
    </source>
</reference>
<feature type="compositionally biased region" description="Acidic residues" evidence="1">
    <location>
        <begin position="385"/>
        <end position="399"/>
    </location>
</feature>
<dbReference type="InParanoid" id="A0A3N4LHI4"/>
<feature type="region of interest" description="Disordered" evidence="1">
    <location>
        <begin position="301"/>
        <end position="412"/>
    </location>
</feature>